<dbReference type="GO" id="GO:0035556">
    <property type="term" value="P:intracellular signal transduction"/>
    <property type="evidence" value="ECO:0007669"/>
    <property type="project" value="InterPro"/>
</dbReference>
<sequence length="410" mass="44280">MHTSGPAEARTDVPPDSHAIQQLSDWLVEQGLTRDNLDVLIQGFCEGVAALDIPLVRMHISIAALHPTVKGYGGYWWRGRGFVAEEYERSSMPQIGWQSSPLRVMLEDGVMAMRFRLDTNEPLEFPILDEFREEGGTDWVGRMVQFGDGESSTGLPGMLMSWLSDHPGGFSEADLATLDRLVPRLGLSCYRIALKRAAEDLLDAYVGTDAGHRVLSGQIERGAASRLNAVIMVADLRGFTHFADETEGEDVLASLNDTLGSLADIVDAHKGDVLKFLGDGFLAIFSLEGRDPPAVCAEALAAADAMQKANDELNAERTAVGRPPLVVDVALHLGEVMYGNVGSMRRLDFTVIGPAVNEASRIEALCEPLGERLLVSESFAGVCGVGLRTVGTHELRGVARTQELFAPVPG</sequence>
<dbReference type="InterPro" id="IPR001054">
    <property type="entry name" value="A/G_cyclase"/>
</dbReference>
<dbReference type="SUPFAM" id="SSF55073">
    <property type="entry name" value="Nucleotide cyclase"/>
    <property type="match status" value="1"/>
</dbReference>
<dbReference type="Gene3D" id="3.30.70.1230">
    <property type="entry name" value="Nucleotide cyclase"/>
    <property type="match status" value="1"/>
</dbReference>
<dbReference type="AlphaFoldDB" id="A0AAE3VPV2"/>
<feature type="domain" description="Guanylate cyclase" evidence="1">
    <location>
        <begin position="230"/>
        <end position="363"/>
    </location>
</feature>
<organism evidence="2 3">
    <name type="scientific">Amorphus orientalis</name>
    <dbReference type="NCBI Taxonomy" id="649198"/>
    <lineage>
        <taxon>Bacteria</taxon>
        <taxon>Pseudomonadati</taxon>
        <taxon>Pseudomonadota</taxon>
        <taxon>Alphaproteobacteria</taxon>
        <taxon>Hyphomicrobiales</taxon>
        <taxon>Amorphaceae</taxon>
        <taxon>Amorphus</taxon>
    </lineage>
</organism>
<dbReference type="CDD" id="cd07302">
    <property type="entry name" value="CHD"/>
    <property type="match status" value="1"/>
</dbReference>
<dbReference type="InterPro" id="IPR050697">
    <property type="entry name" value="Adenylyl/Guanylyl_Cyclase_3/4"/>
</dbReference>
<keyword evidence="2" id="KW-0456">Lyase</keyword>
<dbReference type="RefSeq" id="WP_306885673.1">
    <property type="nucleotide sequence ID" value="NZ_JAUSUL010000002.1"/>
</dbReference>
<dbReference type="Pfam" id="PF00211">
    <property type="entry name" value="Guanylate_cyc"/>
    <property type="match status" value="1"/>
</dbReference>
<dbReference type="PANTHER" id="PTHR43081">
    <property type="entry name" value="ADENYLATE CYCLASE, TERMINAL-DIFFERENTIATION SPECIFIC-RELATED"/>
    <property type="match status" value="1"/>
</dbReference>
<name>A0AAE3VPV2_9HYPH</name>
<evidence type="ECO:0000313" key="3">
    <source>
        <dbReference type="Proteomes" id="UP001229244"/>
    </source>
</evidence>
<protein>
    <submittedName>
        <fullName evidence="2">Adenylate cyclase</fullName>
        <ecNumber evidence="2">4.6.1.1</ecNumber>
    </submittedName>
</protein>
<keyword evidence="3" id="KW-1185">Reference proteome</keyword>
<gene>
    <name evidence="2" type="ORF">J2S73_002300</name>
</gene>
<evidence type="ECO:0000259" key="1">
    <source>
        <dbReference type="PROSITE" id="PS50125"/>
    </source>
</evidence>
<evidence type="ECO:0000313" key="2">
    <source>
        <dbReference type="EMBL" id="MDQ0315843.1"/>
    </source>
</evidence>
<dbReference type="PANTHER" id="PTHR43081:SF11">
    <property type="entry name" value="BLR2264 PROTEIN"/>
    <property type="match status" value="1"/>
</dbReference>
<accession>A0AAE3VPV2</accession>
<dbReference type="EC" id="4.6.1.1" evidence="2"/>
<dbReference type="SMART" id="SM00044">
    <property type="entry name" value="CYCc"/>
    <property type="match status" value="1"/>
</dbReference>
<comment type="caution">
    <text evidence="2">The sequence shown here is derived from an EMBL/GenBank/DDBJ whole genome shotgun (WGS) entry which is preliminary data.</text>
</comment>
<dbReference type="InterPro" id="IPR029787">
    <property type="entry name" value="Nucleotide_cyclase"/>
</dbReference>
<proteinExistence type="predicted"/>
<dbReference type="GO" id="GO:0006171">
    <property type="term" value="P:cAMP biosynthetic process"/>
    <property type="evidence" value="ECO:0007669"/>
    <property type="project" value="TreeGrafter"/>
</dbReference>
<dbReference type="GO" id="GO:0004016">
    <property type="term" value="F:adenylate cyclase activity"/>
    <property type="evidence" value="ECO:0007669"/>
    <property type="project" value="UniProtKB-EC"/>
</dbReference>
<dbReference type="PROSITE" id="PS50125">
    <property type="entry name" value="GUANYLATE_CYCLASE_2"/>
    <property type="match status" value="1"/>
</dbReference>
<dbReference type="EMBL" id="JAUSUL010000002">
    <property type="protein sequence ID" value="MDQ0315843.1"/>
    <property type="molecule type" value="Genomic_DNA"/>
</dbReference>
<dbReference type="Proteomes" id="UP001229244">
    <property type="component" value="Unassembled WGS sequence"/>
</dbReference>
<reference evidence="2" key="1">
    <citation type="submission" date="2023-07" db="EMBL/GenBank/DDBJ databases">
        <title>Genomic Encyclopedia of Type Strains, Phase IV (KMG-IV): sequencing the most valuable type-strain genomes for metagenomic binning, comparative biology and taxonomic classification.</title>
        <authorList>
            <person name="Goeker M."/>
        </authorList>
    </citation>
    <scope>NUCLEOTIDE SEQUENCE</scope>
    <source>
        <strain evidence="2">DSM 21202</strain>
    </source>
</reference>